<reference evidence="1 2" key="1">
    <citation type="submission" date="2017-03" db="EMBL/GenBank/DDBJ databases">
        <title>Widespread Adenine N6-methylation of Active Genes in Fungi.</title>
        <authorList>
            <consortium name="DOE Joint Genome Institute"/>
            <person name="Mondo S.J."/>
            <person name="Dannebaum R.O."/>
            <person name="Kuo R.C."/>
            <person name="Louie K.B."/>
            <person name="Bewick A.J."/>
            <person name="Labutti K."/>
            <person name="Haridas S."/>
            <person name="Kuo A."/>
            <person name="Salamov A."/>
            <person name="Ahrendt S.R."/>
            <person name="Lau R."/>
            <person name="Bowen B.P."/>
            <person name="Lipzen A."/>
            <person name="Sullivan W."/>
            <person name="Andreopoulos W.B."/>
            <person name="Clum A."/>
            <person name="Lindquist E."/>
            <person name="Daum C."/>
            <person name="Northen T.R."/>
            <person name="Ramamoorthy G."/>
            <person name="Schmitz R.J."/>
            <person name="Gryganskyi A."/>
            <person name="Culley D."/>
            <person name="Magnuson J."/>
            <person name="James T.Y."/>
            <person name="O'Malley M.A."/>
            <person name="Stajich J.E."/>
            <person name="Spatafora J.W."/>
            <person name="Visel A."/>
            <person name="Grigoriev I.V."/>
        </authorList>
    </citation>
    <scope>NUCLEOTIDE SEQUENCE [LARGE SCALE GENOMIC DNA]</scope>
    <source>
        <strain evidence="1 2">NRRL Y-17943</strain>
    </source>
</reference>
<dbReference type="RefSeq" id="XP_021871645.1">
    <property type="nucleotide sequence ID" value="XM_022012657.1"/>
</dbReference>
<keyword evidence="2" id="KW-1185">Reference proteome</keyword>
<sequence length="260" mass="28562">MLCLVHVFPSNAFNIRLQTVVHGTRGQRTRLHCSILLGRINLGPTNPMNMSAKTGLKMVAYAFGTDGEKEAMARIPGEFYWPARLSRITATCWTALSTADDETDAIEANQELLNILNIEAHLFPLNLASSPALSIISQSFVSTSFTLMLLIIFFPLSQSTPWVIQPIPFINPFPSSTHSLHQPIPFIDPSPTLKGVSPSLLLIAISCSSFSFLTHPRVMYRDSLSICTGQTNSEVFLRSSIDSHRPCEISGPLIHKLLGG</sequence>
<comment type="caution">
    <text evidence="1">The sequence shown here is derived from an EMBL/GenBank/DDBJ whole genome shotgun (WGS) entry which is preliminary data.</text>
</comment>
<evidence type="ECO:0000313" key="2">
    <source>
        <dbReference type="Proteomes" id="UP000193218"/>
    </source>
</evidence>
<dbReference type="GeneID" id="33554465"/>
<gene>
    <name evidence="1" type="ORF">BD324DRAFT_389910</name>
</gene>
<dbReference type="Proteomes" id="UP000193218">
    <property type="component" value="Unassembled WGS sequence"/>
</dbReference>
<dbReference type="AlphaFoldDB" id="A0A1Y1UHZ0"/>
<accession>A0A1Y1UHZ0</accession>
<protein>
    <submittedName>
        <fullName evidence="1">Uncharacterized protein</fullName>
    </submittedName>
</protein>
<organism evidence="1 2">
    <name type="scientific">Kockovaella imperatae</name>
    <dbReference type="NCBI Taxonomy" id="4999"/>
    <lineage>
        <taxon>Eukaryota</taxon>
        <taxon>Fungi</taxon>
        <taxon>Dikarya</taxon>
        <taxon>Basidiomycota</taxon>
        <taxon>Agaricomycotina</taxon>
        <taxon>Tremellomycetes</taxon>
        <taxon>Tremellales</taxon>
        <taxon>Cuniculitremaceae</taxon>
        <taxon>Kockovaella</taxon>
    </lineage>
</organism>
<name>A0A1Y1UHZ0_9TREE</name>
<proteinExistence type="predicted"/>
<dbReference type="EMBL" id="NBSH01000005">
    <property type="protein sequence ID" value="ORX37658.1"/>
    <property type="molecule type" value="Genomic_DNA"/>
</dbReference>
<evidence type="ECO:0000313" key="1">
    <source>
        <dbReference type="EMBL" id="ORX37658.1"/>
    </source>
</evidence>
<dbReference type="InParanoid" id="A0A1Y1UHZ0"/>